<comment type="caution">
    <text evidence="2">The sequence shown here is derived from an EMBL/GenBank/DDBJ whole genome shotgun (WGS) entry which is preliminary data.</text>
</comment>
<feature type="domain" description="Transcriptional coactivator p15 (PC4) C-terminal" evidence="1">
    <location>
        <begin position="9"/>
        <end position="57"/>
    </location>
</feature>
<proteinExistence type="predicted"/>
<dbReference type="InterPro" id="IPR009044">
    <property type="entry name" value="ssDNA-bd_transcriptional_reg"/>
</dbReference>
<protein>
    <submittedName>
        <fullName evidence="2">Transcriptional coactivator p15/PC4 family protein</fullName>
    </submittedName>
</protein>
<keyword evidence="3" id="KW-1185">Reference proteome</keyword>
<sequence length="70" mass="7779">MDLAIIPKNSREELRLTVDDFKGVQLVNLRVWFKAEDGEMRPSRKGVAFKRALLPDVLAALQAAQQGGEA</sequence>
<dbReference type="Proteomes" id="UP001243846">
    <property type="component" value="Unassembled WGS sequence"/>
</dbReference>
<reference evidence="3" key="1">
    <citation type="journal article" date="2019" name="Int. J. Syst. Evol. Microbiol.">
        <title>The Global Catalogue of Microorganisms (GCM) 10K type strain sequencing project: providing services to taxonomists for standard genome sequencing and annotation.</title>
        <authorList>
            <consortium name="The Broad Institute Genomics Platform"/>
            <consortium name="The Broad Institute Genome Sequencing Center for Infectious Disease"/>
            <person name="Wu L."/>
            <person name="Ma J."/>
        </authorList>
    </citation>
    <scope>NUCLEOTIDE SEQUENCE [LARGE SCALE GENOMIC DNA]</scope>
    <source>
        <strain evidence="3">CECT 8482</strain>
    </source>
</reference>
<evidence type="ECO:0000313" key="2">
    <source>
        <dbReference type="EMBL" id="MDN3711041.1"/>
    </source>
</evidence>
<organism evidence="2 3">
    <name type="scientific">Paracoccus cavernae</name>
    <dbReference type="NCBI Taxonomy" id="1571207"/>
    <lineage>
        <taxon>Bacteria</taxon>
        <taxon>Pseudomonadati</taxon>
        <taxon>Pseudomonadota</taxon>
        <taxon>Alphaproteobacteria</taxon>
        <taxon>Rhodobacterales</taxon>
        <taxon>Paracoccaceae</taxon>
        <taxon>Paracoccus</taxon>
    </lineage>
</organism>
<name>A0ABT8D3R4_9RHOB</name>
<dbReference type="SUPFAM" id="SSF54447">
    <property type="entry name" value="ssDNA-binding transcriptional regulator domain"/>
    <property type="match status" value="1"/>
</dbReference>
<accession>A0ABT8D3R4</accession>
<evidence type="ECO:0000259" key="1">
    <source>
        <dbReference type="Pfam" id="PF02229"/>
    </source>
</evidence>
<evidence type="ECO:0000313" key="3">
    <source>
        <dbReference type="Proteomes" id="UP001243846"/>
    </source>
</evidence>
<dbReference type="Gene3D" id="2.30.31.10">
    <property type="entry name" value="Transcriptional Coactivator Pc4, Chain A"/>
    <property type="match status" value="1"/>
</dbReference>
<dbReference type="InterPro" id="IPR003173">
    <property type="entry name" value="PC4_C"/>
</dbReference>
<dbReference type="Pfam" id="PF02229">
    <property type="entry name" value="PC4"/>
    <property type="match status" value="1"/>
</dbReference>
<gene>
    <name evidence="2" type="ORF">QWZ10_02995</name>
</gene>
<dbReference type="RefSeq" id="WP_377685324.1">
    <property type="nucleotide sequence ID" value="NZ_JBHMDZ010000009.1"/>
</dbReference>
<dbReference type="EMBL" id="JAUFRC010000001">
    <property type="protein sequence ID" value="MDN3711041.1"/>
    <property type="molecule type" value="Genomic_DNA"/>
</dbReference>